<dbReference type="InterPro" id="IPR011856">
    <property type="entry name" value="tRNA_endonuc-like_dom_sf"/>
</dbReference>
<evidence type="ECO:0000256" key="1">
    <source>
        <dbReference type="SAM" id="MobiDB-lite"/>
    </source>
</evidence>
<organism evidence="2 3">
    <name type="scientific">Methanocalculus taiwanensis</name>
    <dbReference type="NCBI Taxonomy" id="106207"/>
    <lineage>
        <taxon>Archaea</taxon>
        <taxon>Methanobacteriati</taxon>
        <taxon>Methanobacteriota</taxon>
        <taxon>Stenosarchaea group</taxon>
        <taxon>Methanomicrobia</taxon>
        <taxon>Methanomicrobiales</taxon>
        <taxon>Methanocalculaceae</taxon>
        <taxon>Methanocalculus</taxon>
    </lineage>
</organism>
<reference evidence="2 3" key="1">
    <citation type="submission" date="2019-08" db="EMBL/GenBank/DDBJ databases">
        <authorList>
            <person name="Chen S.-C."/>
            <person name="Lai M.-C."/>
            <person name="You Y.-T."/>
        </authorList>
    </citation>
    <scope>NUCLEOTIDE SEQUENCE [LARGE SCALE GENOMIC DNA]</scope>
    <source>
        <strain evidence="2 3">P2F9704a</strain>
    </source>
</reference>
<dbReference type="Gene3D" id="3.40.1350.10">
    <property type="match status" value="1"/>
</dbReference>
<evidence type="ECO:0008006" key="4">
    <source>
        <dbReference type="Google" id="ProtNLM"/>
    </source>
</evidence>
<dbReference type="RefSeq" id="WP_255332534.1">
    <property type="nucleotide sequence ID" value="NZ_VOTZ01000011.1"/>
</dbReference>
<feature type="region of interest" description="Disordered" evidence="1">
    <location>
        <begin position="1"/>
        <end position="23"/>
    </location>
</feature>
<evidence type="ECO:0000313" key="3">
    <source>
        <dbReference type="Proteomes" id="UP001524383"/>
    </source>
</evidence>
<accession>A0ABD4TJF5</accession>
<feature type="compositionally biased region" description="Basic and acidic residues" evidence="1">
    <location>
        <begin position="12"/>
        <end position="23"/>
    </location>
</feature>
<name>A0ABD4TJF5_9EURY</name>
<feature type="compositionally biased region" description="Polar residues" evidence="1">
    <location>
        <begin position="1"/>
        <end position="10"/>
    </location>
</feature>
<dbReference type="EMBL" id="VOTZ01000011">
    <property type="protein sequence ID" value="MCQ1538586.1"/>
    <property type="molecule type" value="Genomic_DNA"/>
</dbReference>
<protein>
    <recommendedName>
        <fullName evidence="4">PD(D/E)XK endonuclease domain-containing protein</fullName>
    </recommendedName>
</protein>
<evidence type="ECO:0000313" key="2">
    <source>
        <dbReference type="EMBL" id="MCQ1538586.1"/>
    </source>
</evidence>
<dbReference type="AlphaFoldDB" id="A0ABD4TJF5"/>
<sequence length="116" mass="12941">MMAATKAQSTKKGRDNYGRNYDRGRSCEEKIARSLRGSGWSVSLSPGSRGWDLTARKNGRTRRIQIKCLSSRRIGSAAVARTRIAHRPWNIKTIPAGAEVWVIDADGRRYIIRGPA</sequence>
<dbReference type="SUPFAM" id="SSF52980">
    <property type="entry name" value="Restriction endonuclease-like"/>
    <property type="match status" value="1"/>
</dbReference>
<dbReference type="Proteomes" id="UP001524383">
    <property type="component" value="Unassembled WGS sequence"/>
</dbReference>
<keyword evidence="3" id="KW-1185">Reference proteome</keyword>
<gene>
    <name evidence="2" type="ORF">FTO68_06250</name>
</gene>
<comment type="caution">
    <text evidence="2">The sequence shown here is derived from an EMBL/GenBank/DDBJ whole genome shotgun (WGS) entry which is preliminary data.</text>
</comment>
<dbReference type="InterPro" id="IPR011335">
    <property type="entry name" value="Restrct_endonuc-II-like"/>
</dbReference>
<proteinExistence type="predicted"/>